<protein>
    <submittedName>
        <fullName evidence="1">Uncharacterized protein</fullName>
    </submittedName>
</protein>
<comment type="caution">
    <text evidence="1">The sequence shown here is derived from an EMBL/GenBank/DDBJ whole genome shotgun (WGS) entry which is preliminary data.</text>
</comment>
<name>A0ABW4EU72_9PSEU</name>
<keyword evidence="2" id="KW-1185">Reference proteome</keyword>
<proteinExistence type="predicted"/>
<gene>
    <name evidence="1" type="ORF">ACFSJD_13045</name>
</gene>
<sequence length="84" mass="9133">MSDLRPLHAEPVAVRAPFDVCQPPIYKPEAARADRIAAIREALAGVELGAYDERMIEWFAGWDVSTVGTLVSLLDRVRAAGGAR</sequence>
<evidence type="ECO:0000313" key="1">
    <source>
        <dbReference type="EMBL" id="MFD1518418.1"/>
    </source>
</evidence>
<dbReference type="Proteomes" id="UP001597114">
    <property type="component" value="Unassembled WGS sequence"/>
</dbReference>
<evidence type="ECO:0000313" key="2">
    <source>
        <dbReference type="Proteomes" id="UP001597114"/>
    </source>
</evidence>
<reference evidence="2" key="1">
    <citation type="journal article" date="2019" name="Int. J. Syst. Evol. Microbiol.">
        <title>The Global Catalogue of Microorganisms (GCM) 10K type strain sequencing project: providing services to taxonomists for standard genome sequencing and annotation.</title>
        <authorList>
            <consortium name="The Broad Institute Genomics Platform"/>
            <consortium name="The Broad Institute Genome Sequencing Center for Infectious Disease"/>
            <person name="Wu L."/>
            <person name="Ma J."/>
        </authorList>
    </citation>
    <scope>NUCLEOTIDE SEQUENCE [LARGE SCALE GENOMIC DNA]</scope>
    <source>
        <strain evidence="2">CCM 7043</strain>
    </source>
</reference>
<organism evidence="1 2">
    <name type="scientific">Pseudonocardia yunnanensis</name>
    <dbReference type="NCBI Taxonomy" id="58107"/>
    <lineage>
        <taxon>Bacteria</taxon>
        <taxon>Bacillati</taxon>
        <taxon>Actinomycetota</taxon>
        <taxon>Actinomycetes</taxon>
        <taxon>Pseudonocardiales</taxon>
        <taxon>Pseudonocardiaceae</taxon>
        <taxon>Pseudonocardia</taxon>
    </lineage>
</organism>
<dbReference type="RefSeq" id="WP_344720687.1">
    <property type="nucleotide sequence ID" value="NZ_BAAAUS010000006.1"/>
</dbReference>
<dbReference type="EMBL" id="JBHUCO010000012">
    <property type="protein sequence ID" value="MFD1518418.1"/>
    <property type="molecule type" value="Genomic_DNA"/>
</dbReference>
<accession>A0ABW4EU72</accession>